<dbReference type="PROSITE" id="PS50112">
    <property type="entry name" value="PAS"/>
    <property type="match status" value="5"/>
</dbReference>
<dbReference type="InterPro" id="IPR005467">
    <property type="entry name" value="His_kinase_dom"/>
</dbReference>
<dbReference type="InterPro" id="IPR000014">
    <property type="entry name" value="PAS"/>
</dbReference>
<feature type="coiled-coil region" evidence="6">
    <location>
        <begin position="135"/>
        <end position="169"/>
    </location>
</feature>
<evidence type="ECO:0000256" key="2">
    <source>
        <dbReference type="ARBA" id="ARBA00012438"/>
    </source>
</evidence>
<dbReference type="Pfam" id="PF00512">
    <property type="entry name" value="HisKA"/>
    <property type="match status" value="1"/>
</dbReference>
<dbReference type="NCBIfam" id="TIGR00229">
    <property type="entry name" value="sensory_box"/>
    <property type="match status" value="6"/>
</dbReference>
<dbReference type="SUPFAM" id="SSF55785">
    <property type="entry name" value="PYP-like sensor domain (PAS domain)"/>
    <property type="match status" value="6"/>
</dbReference>
<keyword evidence="5" id="KW-0418">Kinase</keyword>
<dbReference type="SUPFAM" id="SSF55874">
    <property type="entry name" value="ATPase domain of HSP90 chaperone/DNA topoisomerase II/histidine kinase"/>
    <property type="match status" value="1"/>
</dbReference>
<dbReference type="InterPro" id="IPR036097">
    <property type="entry name" value="HisK_dim/P_sf"/>
</dbReference>
<evidence type="ECO:0000256" key="4">
    <source>
        <dbReference type="ARBA" id="ARBA00022679"/>
    </source>
</evidence>
<dbReference type="PRINTS" id="PR00344">
    <property type="entry name" value="BCTRLSENSOR"/>
</dbReference>
<proteinExistence type="predicted"/>
<dbReference type="InterPro" id="IPR003661">
    <property type="entry name" value="HisK_dim/P_dom"/>
</dbReference>
<dbReference type="PANTHER" id="PTHR43304">
    <property type="entry name" value="PHYTOCHROME-LIKE PROTEIN CPH1"/>
    <property type="match status" value="1"/>
</dbReference>
<feature type="coiled-coil region" evidence="6">
    <location>
        <begin position="913"/>
        <end position="940"/>
    </location>
</feature>
<keyword evidence="11" id="KW-1185">Reference proteome</keyword>
<protein>
    <recommendedName>
        <fullName evidence="2">histidine kinase</fullName>
        <ecNumber evidence="2">2.7.13.3</ecNumber>
    </recommendedName>
</protein>
<dbReference type="Pfam" id="PF25487">
    <property type="entry name" value="ETR1_N"/>
    <property type="match status" value="1"/>
</dbReference>
<evidence type="ECO:0000256" key="5">
    <source>
        <dbReference type="ARBA" id="ARBA00022777"/>
    </source>
</evidence>
<feature type="domain" description="PAS" evidence="9">
    <location>
        <begin position="282"/>
        <end position="324"/>
    </location>
</feature>
<dbReference type="CDD" id="cd00082">
    <property type="entry name" value="HisKA"/>
    <property type="match status" value="1"/>
</dbReference>
<sequence length="1157" mass="132215">MKNFFDKLFVSTGFTPHGDSYLWKPGILWTHVVSDALIASVYFIIPLYLIFIARQRTDFRYRQLLVLFCVFMYSCGIIHMMSIVTVWHPLYQVEGIIKVIAAIASVGTAFLLIRITPKALTLPTKEQWDKVHLELAAQEKELAQKEQAIQQSTQALKESEERYNTLRELFDSVIIYQNDKIVYTNPSTLQLLGAGDASQLLGKNITTFVPDADKATITGKLYLLTKGEKVPLFEQQFLRIDGQLADTELLLVPFSYEGKPAIQMIIRDISSRKNADKLLRESEAKFRGLFESNMIGTMFWELDGKVSDANDALLDMIGYTRQELETGNINWLELTPAAFADKDSIAYQQISASGKHQPYEKEYIRKDGSRVPILVGGSLLKGFTNKGVSYVVDITEQQKQQQILQESEAKFRHIFELDILGVLFADENNKITEANNAFLKMVGYSRQDLENGLLQWPELTPPEYKQADAKAVNALMQQGMVQPYEKEYYCKDGSRVSVLVGAAILKDTGSVVAFILNITEQKKQQVQLRQSEAKFRHLFESDLIGIKFSDAKGGILDANDSFLQMLGYTREELEMGKIDWITITPPEYAHLDQKAAEELKTSGEVKPFEKEYIRKDGSRVPVIIGMAMLKDLQQGVSFMLDISERKVWEKQLRESEARFRGVFESDMIGIVFTDNSGQILNANNAFLNIVRYTKQDLDTKRISWRDMTPSEYESMDAKGWAEIMNVGLMTPYEKEYIRKDGKRVPVLVGASLLSGFQDTAVAFVLDITQEITFRQELKQQAIELQQVNAELEESQEVLRLSEARFRRMFEMDLIGIVFWDKQGNFLDVNDLFLQIIGYTREDWENGGINWIALTPPEHRAKDAEKIAEMDQTGIFTAYEKEYYRKDGSRVPILLAGAVLDGFKDRGVSYILDITNLKRVQQELEQRARELARSNEELEQFAYIASHDLQEPIRTMAGFANLLEKKYKDKLDKDAHDFIGFIVDAADRMKKLITTLLEYSRVNTRGTAFTEVDVEKILLRVNAMLQPKIQEAKATITWDPMPTIFADGNQLSQVFEHLLNNAIKFRDERPLTIHIQVEEQPTAWQFAVHDTGIGIDMAYAQRIFQVFQRLHTRDKYEGTGIGLAICKRILDRHNGHIWVNSVLGEGSTFYFTIAKPTF</sequence>
<evidence type="ECO:0000259" key="8">
    <source>
        <dbReference type="PROSITE" id="PS50109"/>
    </source>
</evidence>
<keyword evidence="3" id="KW-0597">Phosphoprotein</keyword>
<dbReference type="InterPro" id="IPR058544">
    <property type="entry name" value="ETR1_N"/>
</dbReference>
<dbReference type="EMBL" id="JAUKPO010000024">
    <property type="protein sequence ID" value="MDO1450016.1"/>
    <property type="molecule type" value="Genomic_DNA"/>
</dbReference>
<keyword evidence="7" id="KW-0472">Membrane</keyword>
<feature type="domain" description="PAS" evidence="9">
    <location>
        <begin position="655"/>
        <end position="697"/>
    </location>
</feature>
<dbReference type="InterPro" id="IPR052162">
    <property type="entry name" value="Sensor_kinase/Photoreceptor"/>
</dbReference>
<dbReference type="Pfam" id="PF02518">
    <property type="entry name" value="HATPase_c"/>
    <property type="match status" value="1"/>
</dbReference>
<keyword evidence="7" id="KW-0812">Transmembrane</keyword>
<feature type="domain" description="PAS" evidence="9">
    <location>
        <begin position="407"/>
        <end position="479"/>
    </location>
</feature>
<dbReference type="SUPFAM" id="SSF47384">
    <property type="entry name" value="Homodimeric domain of signal transducing histidine kinase"/>
    <property type="match status" value="1"/>
</dbReference>
<dbReference type="InterPro" id="IPR035965">
    <property type="entry name" value="PAS-like_dom_sf"/>
</dbReference>
<gene>
    <name evidence="10" type="ORF">Q0590_27295</name>
</gene>
<dbReference type="InterPro" id="IPR004358">
    <property type="entry name" value="Sig_transdc_His_kin-like_C"/>
</dbReference>
<evidence type="ECO:0000256" key="1">
    <source>
        <dbReference type="ARBA" id="ARBA00000085"/>
    </source>
</evidence>
<evidence type="ECO:0000256" key="7">
    <source>
        <dbReference type="SAM" id="Phobius"/>
    </source>
</evidence>
<dbReference type="InterPro" id="IPR036890">
    <property type="entry name" value="HATPase_C_sf"/>
</dbReference>
<comment type="catalytic activity">
    <reaction evidence="1">
        <text>ATP + protein L-histidine = ADP + protein N-phospho-L-histidine.</text>
        <dbReference type="EC" id="2.7.13.3"/>
    </reaction>
</comment>
<reference evidence="10" key="1">
    <citation type="submission" date="2023-07" db="EMBL/GenBank/DDBJ databases">
        <title>The genome sequence of Rhodocytophaga aerolata KACC 12507.</title>
        <authorList>
            <person name="Zhang X."/>
        </authorList>
    </citation>
    <scope>NUCLEOTIDE SEQUENCE</scope>
    <source>
        <strain evidence="10">KACC 12507</strain>
    </source>
</reference>
<dbReference type="InterPro" id="IPR003594">
    <property type="entry name" value="HATPase_dom"/>
</dbReference>
<dbReference type="EC" id="2.7.13.3" evidence="2"/>
<dbReference type="PANTHER" id="PTHR43304:SF1">
    <property type="entry name" value="PAC DOMAIN-CONTAINING PROTEIN"/>
    <property type="match status" value="1"/>
</dbReference>
<keyword evidence="4" id="KW-0808">Transferase</keyword>
<evidence type="ECO:0000256" key="3">
    <source>
        <dbReference type="ARBA" id="ARBA00022553"/>
    </source>
</evidence>
<dbReference type="Gene3D" id="3.30.565.10">
    <property type="entry name" value="Histidine kinase-like ATPase, C-terminal domain"/>
    <property type="match status" value="1"/>
</dbReference>
<dbReference type="SMART" id="SM00387">
    <property type="entry name" value="HATPase_c"/>
    <property type="match status" value="1"/>
</dbReference>
<dbReference type="RefSeq" id="WP_302040817.1">
    <property type="nucleotide sequence ID" value="NZ_JAUKPO010000024.1"/>
</dbReference>
<keyword evidence="6" id="KW-0175">Coiled coil</keyword>
<feature type="domain" description="PAS" evidence="9">
    <location>
        <begin position="531"/>
        <end position="573"/>
    </location>
</feature>
<feature type="coiled-coil region" evidence="6">
    <location>
        <begin position="774"/>
        <end position="804"/>
    </location>
</feature>
<dbReference type="PROSITE" id="PS50109">
    <property type="entry name" value="HIS_KIN"/>
    <property type="match status" value="1"/>
</dbReference>
<dbReference type="SMART" id="SM00091">
    <property type="entry name" value="PAS"/>
    <property type="match status" value="6"/>
</dbReference>
<dbReference type="SMART" id="SM00388">
    <property type="entry name" value="HisKA"/>
    <property type="match status" value="1"/>
</dbReference>
<dbReference type="CDD" id="cd00130">
    <property type="entry name" value="PAS"/>
    <property type="match status" value="6"/>
</dbReference>
<name>A0ABT8RD46_9BACT</name>
<dbReference type="InterPro" id="IPR001610">
    <property type="entry name" value="PAC"/>
</dbReference>
<evidence type="ECO:0000256" key="6">
    <source>
        <dbReference type="SAM" id="Coils"/>
    </source>
</evidence>
<dbReference type="Pfam" id="PF13426">
    <property type="entry name" value="PAS_9"/>
    <property type="match status" value="6"/>
</dbReference>
<feature type="transmembrane region" description="Helical" evidence="7">
    <location>
        <begin position="28"/>
        <end position="52"/>
    </location>
</feature>
<dbReference type="Proteomes" id="UP001168528">
    <property type="component" value="Unassembled WGS sequence"/>
</dbReference>
<feature type="domain" description="PAS" evidence="9">
    <location>
        <begin position="801"/>
        <end position="842"/>
    </location>
</feature>
<evidence type="ECO:0000259" key="9">
    <source>
        <dbReference type="PROSITE" id="PS50112"/>
    </source>
</evidence>
<feature type="transmembrane region" description="Helical" evidence="7">
    <location>
        <begin position="64"/>
        <end position="90"/>
    </location>
</feature>
<evidence type="ECO:0000313" key="11">
    <source>
        <dbReference type="Proteomes" id="UP001168528"/>
    </source>
</evidence>
<dbReference type="Gene3D" id="1.10.287.130">
    <property type="match status" value="1"/>
</dbReference>
<keyword evidence="7" id="KW-1133">Transmembrane helix</keyword>
<feature type="domain" description="Histidine kinase" evidence="8">
    <location>
        <begin position="943"/>
        <end position="1156"/>
    </location>
</feature>
<accession>A0ABT8RD46</accession>
<dbReference type="SMART" id="SM00086">
    <property type="entry name" value="PAC"/>
    <property type="match status" value="6"/>
</dbReference>
<comment type="caution">
    <text evidence="10">The sequence shown here is derived from an EMBL/GenBank/DDBJ whole genome shotgun (WGS) entry which is preliminary data.</text>
</comment>
<evidence type="ECO:0000313" key="10">
    <source>
        <dbReference type="EMBL" id="MDO1450016.1"/>
    </source>
</evidence>
<dbReference type="Gene3D" id="3.30.450.20">
    <property type="entry name" value="PAS domain"/>
    <property type="match status" value="6"/>
</dbReference>
<organism evidence="10 11">
    <name type="scientific">Rhodocytophaga aerolata</name>
    <dbReference type="NCBI Taxonomy" id="455078"/>
    <lineage>
        <taxon>Bacteria</taxon>
        <taxon>Pseudomonadati</taxon>
        <taxon>Bacteroidota</taxon>
        <taxon>Cytophagia</taxon>
        <taxon>Cytophagales</taxon>
        <taxon>Rhodocytophagaceae</taxon>
        <taxon>Rhodocytophaga</taxon>
    </lineage>
</organism>